<dbReference type="EMBL" id="JAVDWQ010000018">
    <property type="protein sequence ID" value="MDR7212088.1"/>
    <property type="molecule type" value="Genomic_DNA"/>
</dbReference>
<accession>A0ABU1YDA3</accession>
<keyword evidence="2" id="KW-1185">Reference proteome</keyword>
<evidence type="ECO:0000313" key="2">
    <source>
        <dbReference type="Proteomes" id="UP001269081"/>
    </source>
</evidence>
<proteinExistence type="predicted"/>
<evidence type="ECO:0008006" key="3">
    <source>
        <dbReference type="Google" id="ProtNLM"/>
    </source>
</evidence>
<comment type="caution">
    <text evidence="1">The sequence shown here is derived from an EMBL/GenBank/DDBJ whole genome shotgun (WGS) entry which is preliminary data.</text>
</comment>
<protein>
    <recommendedName>
        <fullName evidence="3">DUF5117 domain-containing protein</fullName>
    </recommendedName>
</protein>
<organism evidence="1 2">
    <name type="scientific">Flavobacterium piscis</name>
    <dbReference type="NCBI Taxonomy" id="1114874"/>
    <lineage>
        <taxon>Bacteria</taxon>
        <taxon>Pseudomonadati</taxon>
        <taxon>Bacteroidota</taxon>
        <taxon>Flavobacteriia</taxon>
        <taxon>Flavobacteriales</taxon>
        <taxon>Flavobacteriaceae</taxon>
        <taxon>Flavobacterium</taxon>
    </lineage>
</organism>
<sequence length="393" mass="45994">MSKYDTFFGKSNRMKIDFFLKLILIFNTCISFAQHTKTYNMEYLKSKSKQELIEIAIKILKEKQPSLIINFDEFEGTAWGNSKEILVKFRRYIRFIPLNTEPYQYYDISVNLVTKQILPFESGYNFTFYIPSEEDKKKLNFIKEKANFPRQSDFDITITENEDHYWISNTSKTSFSKFFINKKTGLKSGVIEGSYSVNRVKPVLESIYDREETIKLSDEDEISQKTKKEIIQMAIAALKKKHPLLVLNFDDYAISVLGDSKNTLVEFKRIIRYVPLGTDPEKRSSYDITVNLNTNEILPFDDTFKTEFYIETKEDKKAIEFVNKNFGGFFSDSENIIYEGEEDYFIDLQNQYSFGKYVVNKKTGIAKPEIQGSWDPPTKPNLIEDLDVLTEIK</sequence>
<gene>
    <name evidence="1" type="ORF">J2W48_004045</name>
</gene>
<dbReference type="Proteomes" id="UP001269081">
    <property type="component" value="Unassembled WGS sequence"/>
</dbReference>
<evidence type="ECO:0000313" key="1">
    <source>
        <dbReference type="EMBL" id="MDR7212088.1"/>
    </source>
</evidence>
<dbReference type="RefSeq" id="WP_310283516.1">
    <property type="nucleotide sequence ID" value="NZ_JAVDWQ010000018.1"/>
</dbReference>
<name>A0ABU1YDA3_9FLAO</name>
<reference evidence="1 2" key="1">
    <citation type="submission" date="2023-07" db="EMBL/GenBank/DDBJ databases">
        <title>Sorghum-associated microbial communities from plants grown in Nebraska, USA.</title>
        <authorList>
            <person name="Schachtman D."/>
        </authorList>
    </citation>
    <scope>NUCLEOTIDE SEQUENCE [LARGE SCALE GENOMIC DNA]</scope>
    <source>
        <strain evidence="1 2">4129</strain>
    </source>
</reference>